<gene>
    <name evidence="1" type="ORF">BLA29_001439</name>
</gene>
<dbReference type="EMBL" id="MUJZ01061155">
    <property type="protein sequence ID" value="OTF71430.1"/>
    <property type="molecule type" value="Genomic_DNA"/>
</dbReference>
<organism evidence="1 2">
    <name type="scientific">Euroglyphus maynei</name>
    <name type="common">Mayne's house dust mite</name>
    <dbReference type="NCBI Taxonomy" id="6958"/>
    <lineage>
        <taxon>Eukaryota</taxon>
        <taxon>Metazoa</taxon>
        <taxon>Ecdysozoa</taxon>
        <taxon>Arthropoda</taxon>
        <taxon>Chelicerata</taxon>
        <taxon>Arachnida</taxon>
        <taxon>Acari</taxon>
        <taxon>Acariformes</taxon>
        <taxon>Sarcoptiformes</taxon>
        <taxon>Astigmata</taxon>
        <taxon>Psoroptidia</taxon>
        <taxon>Analgoidea</taxon>
        <taxon>Pyroglyphidae</taxon>
        <taxon>Pyroglyphinae</taxon>
        <taxon>Euroglyphus</taxon>
    </lineage>
</organism>
<evidence type="ECO:0000313" key="2">
    <source>
        <dbReference type="Proteomes" id="UP000194236"/>
    </source>
</evidence>
<dbReference type="AlphaFoldDB" id="A0A1Y3ASJ4"/>
<proteinExistence type="predicted"/>
<accession>A0A1Y3ASJ4</accession>
<keyword evidence="2" id="KW-1185">Reference proteome</keyword>
<sequence>MTNIKNENDLNLSTNQSVTTTSIEGAPLPEISLQDLNKQLNAIAQPVVCPIVSTVSPPPHPPPPLAQSIIQTSTQSNIATNLTMAMEGVLDGSYSTLNKLSNDTTANQLAPLMINANHTSMLAETNANSGSDSVTLINPQQSIGLLNPTSNGLELASSDFQMLNIPNTTPTRTDDFMRNNNNSPIIDQIMSTLNQTNSTASVTVTNTNPTATMDSFMQACPNGNGQSDQPTRTEQLSCPMMTNDCTNTLIQTPSTMTMAESLVTNHVTPVNQNVLERQEILDSLNPMNNNGAVDAIGNQLQNIAMAVDPTPSSSNINNNQINTSYCHQENKFDLTSIANTTNTLSQQLNSLETNQQQVFITTINLSLFENIFLLNLSLKSILVISGHNLLVVWMDQSQFTKTILKL</sequence>
<evidence type="ECO:0000313" key="1">
    <source>
        <dbReference type="EMBL" id="OTF71430.1"/>
    </source>
</evidence>
<dbReference type="OrthoDB" id="10556739at2759"/>
<comment type="caution">
    <text evidence="1">The sequence shown here is derived from an EMBL/GenBank/DDBJ whole genome shotgun (WGS) entry which is preliminary data.</text>
</comment>
<dbReference type="Proteomes" id="UP000194236">
    <property type="component" value="Unassembled WGS sequence"/>
</dbReference>
<name>A0A1Y3ASJ4_EURMA</name>
<reference evidence="1 2" key="1">
    <citation type="submission" date="2017-03" db="EMBL/GenBank/DDBJ databases">
        <title>Genome Survey of Euroglyphus maynei.</title>
        <authorList>
            <person name="Arlian L.G."/>
            <person name="Morgan M.S."/>
            <person name="Rider S.D."/>
        </authorList>
    </citation>
    <scope>NUCLEOTIDE SEQUENCE [LARGE SCALE GENOMIC DNA]</scope>
    <source>
        <strain evidence="1">Arlian Lab</strain>
        <tissue evidence="1">Whole body</tissue>
    </source>
</reference>
<protein>
    <submittedName>
        <fullName evidence="1">Uncharacterized protein</fullName>
    </submittedName>
</protein>